<gene>
    <name evidence="2" type="ORF">RFB13_19380</name>
</gene>
<dbReference type="RefSeq" id="WP_309205143.1">
    <property type="nucleotide sequence ID" value="NZ_CP133586.1"/>
</dbReference>
<protein>
    <submittedName>
        <fullName evidence="2">Uncharacterized protein</fullName>
    </submittedName>
</protein>
<proteinExistence type="predicted"/>
<sequence length="55" mass="6333">MEENTKRMEMLSDHRPDSGATAEGYMMEQVYEDYFNSLKTGEEALSFAEFVESLS</sequence>
<feature type="region of interest" description="Disordered" evidence="1">
    <location>
        <begin position="1"/>
        <end position="23"/>
    </location>
</feature>
<evidence type="ECO:0000313" key="2">
    <source>
        <dbReference type="EMBL" id="WMT13380.1"/>
    </source>
</evidence>
<evidence type="ECO:0000313" key="3">
    <source>
        <dbReference type="Proteomes" id="UP001235341"/>
    </source>
</evidence>
<name>A0ABY9PL71_SERFO</name>
<dbReference type="EMBL" id="CP133586">
    <property type="protein sequence ID" value="WMT13380.1"/>
    <property type="molecule type" value="Genomic_DNA"/>
</dbReference>
<accession>A0ABY9PL71</accession>
<reference evidence="2 3" key="1">
    <citation type="submission" date="2023-08" db="EMBL/GenBank/DDBJ databases">
        <title>Complete Genome and Methylome dissection of Serratia fonticola NEB369.</title>
        <authorList>
            <person name="Fomenkov A."/>
            <person name="Roberts R.D."/>
        </authorList>
    </citation>
    <scope>NUCLEOTIDE SEQUENCE [LARGE SCALE GENOMIC DNA]</scope>
    <source>
        <strain evidence="2 3">NEB369</strain>
    </source>
</reference>
<evidence type="ECO:0000256" key="1">
    <source>
        <dbReference type="SAM" id="MobiDB-lite"/>
    </source>
</evidence>
<dbReference type="Proteomes" id="UP001235341">
    <property type="component" value="Chromosome"/>
</dbReference>
<organism evidence="2 3">
    <name type="scientific">Serratia fonticola</name>
    <dbReference type="NCBI Taxonomy" id="47917"/>
    <lineage>
        <taxon>Bacteria</taxon>
        <taxon>Pseudomonadati</taxon>
        <taxon>Pseudomonadota</taxon>
        <taxon>Gammaproteobacteria</taxon>
        <taxon>Enterobacterales</taxon>
        <taxon>Yersiniaceae</taxon>
        <taxon>Serratia</taxon>
    </lineage>
</organism>
<feature type="compositionally biased region" description="Basic and acidic residues" evidence="1">
    <location>
        <begin position="1"/>
        <end position="17"/>
    </location>
</feature>
<keyword evidence="3" id="KW-1185">Reference proteome</keyword>